<dbReference type="PATRIC" id="fig|1204725.3.peg.1219"/>
<dbReference type="InterPro" id="IPR052046">
    <property type="entry name" value="GH57_Enzymes"/>
</dbReference>
<dbReference type="Pfam" id="PF03065">
    <property type="entry name" value="Glyco_hydro_57"/>
    <property type="match status" value="1"/>
</dbReference>
<comment type="caution">
    <text evidence="4">The sequence shown here is derived from an EMBL/GenBank/DDBJ whole genome shotgun (WGS) entry which is preliminary data.</text>
</comment>
<protein>
    <recommendedName>
        <fullName evidence="3">Glycoside hydrolase family 57 N-terminal domain-containing protein</fullName>
    </recommendedName>
</protein>
<evidence type="ECO:0000256" key="2">
    <source>
        <dbReference type="ARBA" id="ARBA00023277"/>
    </source>
</evidence>
<dbReference type="GO" id="GO:0005975">
    <property type="term" value="P:carbohydrate metabolic process"/>
    <property type="evidence" value="ECO:0007669"/>
    <property type="project" value="InterPro"/>
</dbReference>
<dbReference type="PANTHER" id="PTHR36306:SF1">
    <property type="entry name" value="ALPHA-AMYLASE-RELATED"/>
    <property type="match status" value="1"/>
</dbReference>
<dbReference type="InterPro" id="IPR011330">
    <property type="entry name" value="Glyco_hydro/deAcase_b/a-brl"/>
</dbReference>
<proteinExistence type="inferred from homology"/>
<keyword evidence="5" id="KW-1185">Reference proteome</keyword>
<organism evidence="4 5">
    <name type="scientific">Methanobacterium formicicum (strain DSM 3637 / PP1)</name>
    <dbReference type="NCBI Taxonomy" id="1204725"/>
    <lineage>
        <taxon>Archaea</taxon>
        <taxon>Methanobacteriati</taxon>
        <taxon>Methanobacteriota</taxon>
        <taxon>Methanomada group</taxon>
        <taxon>Methanobacteria</taxon>
        <taxon>Methanobacteriales</taxon>
        <taxon>Methanobacteriaceae</taxon>
        <taxon>Methanobacterium</taxon>
    </lineage>
</organism>
<evidence type="ECO:0000313" key="5">
    <source>
        <dbReference type="Proteomes" id="UP000007360"/>
    </source>
</evidence>
<dbReference type="OrthoDB" id="384641at2157"/>
<dbReference type="Proteomes" id="UP000007360">
    <property type="component" value="Unassembled WGS sequence"/>
</dbReference>
<accession>K2RCJ3</accession>
<gene>
    <name evidence="4" type="ORF">A994_06066</name>
</gene>
<evidence type="ECO:0000259" key="3">
    <source>
        <dbReference type="Pfam" id="PF03065"/>
    </source>
</evidence>
<comment type="similarity">
    <text evidence="1">Belongs to the glycosyl hydrolase 57 family.</text>
</comment>
<dbReference type="PANTHER" id="PTHR36306">
    <property type="entry name" value="ALPHA-AMYLASE-RELATED-RELATED"/>
    <property type="match status" value="1"/>
</dbReference>
<sequence>MLDLLDDFNVKFGFEFPASTLEIINNIDTDFIDSLKRKWKKGKCEVIGSGYSQSIFPLIPAKVNYMNLVLGNRSYQKLLGSVPKTAYVNEQAFSSGIVELYVKAGFENIIMDWDNARKFKNFPNEYVYAPKRLVGADGSKINLIWNSTISFQKFQRYSQGTLTLENYLKYLFTHLSNEEDHSFLLYAYDLEIFDYMPGHGDLHEHKDEFTDFERIRGLFEFFEEDERVEITTPGEIVEKFPPTNQIQLGTAEYPIPCKKQYKYNVTRWAVCGRENSRINGQCYEIFQKLQNIIFLNELVSSSIRKVEIDKIWLNLINLWSSDFRTHTTDKKYTKFRNHIGYTLEFCDNALQQLKNSINVEDDFVLINPHGFTWKYPFEFKYQFKHGEVRENISIILDGKEAVTQLEEQEFYHDGSLRSVKIIIEPIIKSKSSVQGKIISKTNENELIIHSKNKNDILETPEVALTLLPDKGGSIGQLKFPNIAEEFFIGELEHGFYNDIMYSPDWYSGHTVIYERSTKKHTDLETTKLNSFSLDNTPIRIPVTFKINIPIGIIQKTYYVYVNQPRIDLNYHFSLNDIFPLYFRAGIATFNPNCFDKEKLKYTTNNGGYEYETYNLKGRLVKHDEPVSLNVSSHQCLGATEGWVGISDDEKGFAILNNKAKQYSVPLLHYEELKDSYFLRLYTSISEMDDTTETFLKGHNNLSLTFLGHKNDINEVIKTSKSINNGLIICFKE</sequence>
<reference evidence="4 5" key="1">
    <citation type="journal article" date="2012" name="J. Bacteriol.">
        <title>Draft genome sequence of Methanobacterium formicicum DSM 3637, an archaebacterium isolated from the methane producer amoeba Pelomyxa palustris.</title>
        <authorList>
            <person name="Gutierrez G."/>
        </authorList>
    </citation>
    <scope>NUCLEOTIDE SEQUENCE [LARGE SCALE GENOMIC DNA]</scope>
    <source>
        <strain evidence="5">DSM 3637 / PP1</strain>
    </source>
</reference>
<dbReference type="Gene3D" id="3.20.110.20">
    <property type="match status" value="1"/>
</dbReference>
<dbReference type="InterPro" id="IPR004300">
    <property type="entry name" value="Glyco_hydro_57_N"/>
</dbReference>
<feature type="domain" description="Glycoside hydrolase family 57 N-terminal" evidence="3">
    <location>
        <begin position="9"/>
        <end position="247"/>
    </location>
</feature>
<evidence type="ECO:0000313" key="4">
    <source>
        <dbReference type="EMBL" id="EKF86029.1"/>
    </source>
</evidence>
<evidence type="ECO:0000256" key="1">
    <source>
        <dbReference type="ARBA" id="ARBA00006821"/>
    </source>
</evidence>
<dbReference type="EMBL" id="AMPO01000004">
    <property type="protein sequence ID" value="EKF86029.1"/>
    <property type="molecule type" value="Genomic_DNA"/>
</dbReference>
<dbReference type="SUPFAM" id="SSF88713">
    <property type="entry name" value="Glycoside hydrolase/deacetylase"/>
    <property type="match status" value="1"/>
</dbReference>
<dbReference type="AlphaFoldDB" id="K2RCJ3"/>
<dbReference type="GO" id="GO:0003824">
    <property type="term" value="F:catalytic activity"/>
    <property type="evidence" value="ECO:0007669"/>
    <property type="project" value="InterPro"/>
</dbReference>
<name>K2RCJ3_METFP</name>
<keyword evidence="2" id="KW-0119">Carbohydrate metabolism</keyword>